<keyword evidence="3" id="KW-0804">Transcription</keyword>
<comment type="caution">
    <text evidence="5">The sequence shown here is derived from an EMBL/GenBank/DDBJ whole genome shotgun (WGS) entry which is preliminary data.</text>
</comment>
<evidence type="ECO:0000256" key="3">
    <source>
        <dbReference type="ARBA" id="ARBA00023163"/>
    </source>
</evidence>
<feature type="domain" description="HTH araC/xylS-type" evidence="4">
    <location>
        <begin position="220"/>
        <end position="317"/>
    </location>
</feature>
<keyword evidence="1" id="KW-0805">Transcription regulation</keyword>
<dbReference type="PROSITE" id="PS00041">
    <property type="entry name" value="HTH_ARAC_FAMILY_1"/>
    <property type="match status" value="1"/>
</dbReference>
<dbReference type="InterPro" id="IPR050204">
    <property type="entry name" value="AraC_XylS_family_regulators"/>
</dbReference>
<dbReference type="PROSITE" id="PS01124">
    <property type="entry name" value="HTH_ARAC_FAMILY_2"/>
    <property type="match status" value="1"/>
</dbReference>
<evidence type="ECO:0000259" key="4">
    <source>
        <dbReference type="PROSITE" id="PS01124"/>
    </source>
</evidence>
<dbReference type="SMART" id="SM00342">
    <property type="entry name" value="HTH_ARAC"/>
    <property type="match status" value="1"/>
</dbReference>
<sequence length="317" mass="33807">MSLETDPAGLTVHRDRFADIDRQAAQLSGYDQIYRQLSRGAFSGSFTTVEGANGAGVYVETVNQVIEQFSGVPAGQTSLVFLCGDQPAARFGTRSFAPGTAMLLGAGAEIDFQSATGTHVCVVTLSDEALRHDGEAGGIRPPSHGETRLIDNPAATGRLFQTVNTLLQCALLASGLGADTFDGDGFSAEIAAIMVAMTGLAGAGLANRLPSLDRRAALFRRARDTIHDTMGTVTVPRLQKRMNVSRRTLEYAFQEAVGMSPHAYIAAVRLDAVRRALKTSSDSIGDIAARYGIWHLGRLAGQFREAFGALPSEMRRE</sequence>
<gene>
    <name evidence="5" type="ORF">ABID16_001650</name>
</gene>
<dbReference type="Pfam" id="PF12833">
    <property type="entry name" value="HTH_18"/>
    <property type="match status" value="1"/>
</dbReference>
<keyword evidence="2" id="KW-0238">DNA-binding</keyword>
<dbReference type="PANTHER" id="PTHR46796">
    <property type="entry name" value="HTH-TYPE TRANSCRIPTIONAL ACTIVATOR RHAS-RELATED"/>
    <property type="match status" value="1"/>
</dbReference>
<dbReference type="Proteomes" id="UP001549047">
    <property type="component" value="Unassembled WGS sequence"/>
</dbReference>
<evidence type="ECO:0000256" key="2">
    <source>
        <dbReference type="ARBA" id="ARBA00023125"/>
    </source>
</evidence>
<evidence type="ECO:0000313" key="6">
    <source>
        <dbReference type="Proteomes" id="UP001549047"/>
    </source>
</evidence>
<dbReference type="InterPro" id="IPR009057">
    <property type="entry name" value="Homeodomain-like_sf"/>
</dbReference>
<organism evidence="5 6">
    <name type="scientific">Rhizobium aquaticum</name>
    <dbReference type="NCBI Taxonomy" id="1549636"/>
    <lineage>
        <taxon>Bacteria</taxon>
        <taxon>Pseudomonadati</taxon>
        <taxon>Pseudomonadota</taxon>
        <taxon>Alphaproteobacteria</taxon>
        <taxon>Hyphomicrobiales</taxon>
        <taxon>Rhizobiaceae</taxon>
        <taxon>Rhizobium/Agrobacterium group</taxon>
        <taxon>Rhizobium</taxon>
    </lineage>
</organism>
<protein>
    <submittedName>
        <fullName evidence="5">AraC family ethanolamine operon transcriptional activator</fullName>
    </submittedName>
</protein>
<keyword evidence="6" id="KW-1185">Reference proteome</keyword>
<dbReference type="EMBL" id="JBEPMB010000001">
    <property type="protein sequence ID" value="MET3613345.1"/>
    <property type="molecule type" value="Genomic_DNA"/>
</dbReference>
<dbReference type="InterPro" id="IPR018060">
    <property type="entry name" value="HTH_AraC"/>
</dbReference>
<dbReference type="SUPFAM" id="SSF46689">
    <property type="entry name" value="Homeodomain-like"/>
    <property type="match status" value="1"/>
</dbReference>
<name>A0ABV2IXZ0_9HYPH</name>
<evidence type="ECO:0000256" key="1">
    <source>
        <dbReference type="ARBA" id="ARBA00023015"/>
    </source>
</evidence>
<dbReference type="Gene3D" id="1.10.10.60">
    <property type="entry name" value="Homeodomain-like"/>
    <property type="match status" value="1"/>
</dbReference>
<dbReference type="RefSeq" id="WP_354555823.1">
    <property type="nucleotide sequence ID" value="NZ_JBEPMB010000001.1"/>
</dbReference>
<proteinExistence type="predicted"/>
<reference evidence="5 6" key="1">
    <citation type="submission" date="2024-06" db="EMBL/GenBank/DDBJ databases">
        <title>Genomic Encyclopedia of Type Strains, Phase IV (KMG-IV): sequencing the most valuable type-strain genomes for metagenomic binning, comparative biology and taxonomic classification.</title>
        <authorList>
            <person name="Goeker M."/>
        </authorList>
    </citation>
    <scope>NUCLEOTIDE SEQUENCE [LARGE SCALE GENOMIC DNA]</scope>
    <source>
        <strain evidence="5 6">DSM 29780</strain>
    </source>
</reference>
<evidence type="ECO:0000313" key="5">
    <source>
        <dbReference type="EMBL" id="MET3613345.1"/>
    </source>
</evidence>
<accession>A0ABV2IXZ0</accession>
<dbReference type="InterPro" id="IPR018062">
    <property type="entry name" value="HTH_AraC-typ_CS"/>
</dbReference>
<dbReference type="PANTHER" id="PTHR46796:SF12">
    <property type="entry name" value="HTH-TYPE DNA-BINDING TRANSCRIPTIONAL ACTIVATOR EUTR"/>
    <property type="match status" value="1"/>
</dbReference>